<keyword evidence="1" id="KW-0808">Transferase</keyword>
<evidence type="ECO:0000256" key="7">
    <source>
        <dbReference type="SAM" id="MobiDB-lite"/>
    </source>
</evidence>
<dbReference type="Pfam" id="PF17917">
    <property type="entry name" value="RT_RNaseH"/>
    <property type="match status" value="1"/>
</dbReference>
<dbReference type="Proteomes" id="UP000189701">
    <property type="component" value="Unplaced"/>
</dbReference>
<dbReference type="AlphaFoldDB" id="A0A1U7UXV6"/>
<organism evidence="9 10">
    <name type="scientific">Nicotiana sylvestris</name>
    <name type="common">Wood tobacco</name>
    <name type="synonym">South American tobacco</name>
    <dbReference type="NCBI Taxonomy" id="4096"/>
    <lineage>
        <taxon>Eukaryota</taxon>
        <taxon>Viridiplantae</taxon>
        <taxon>Streptophyta</taxon>
        <taxon>Embryophyta</taxon>
        <taxon>Tracheophyta</taxon>
        <taxon>Spermatophyta</taxon>
        <taxon>Magnoliopsida</taxon>
        <taxon>eudicotyledons</taxon>
        <taxon>Gunneridae</taxon>
        <taxon>Pentapetalae</taxon>
        <taxon>asterids</taxon>
        <taxon>lamiids</taxon>
        <taxon>Solanales</taxon>
        <taxon>Solanaceae</taxon>
        <taxon>Nicotianoideae</taxon>
        <taxon>Nicotianeae</taxon>
        <taxon>Nicotiana</taxon>
    </lineage>
</organism>
<dbReference type="InterPro" id="IPR021109">
    <property type="entry name" value="Peptidase_aspartic_dom_sf"/>
</dbReference>
<keyword evidence="5" id="KW-0378">Hydrolase</keyword>
<evidence type="ECO:0000259" key="8">
    <source>
        <dbReference type="Pfam" id="PF17917"/>
    </source>
</evidence>
<dbReference type="CDD" id="cd00303">
    <property type="entry name" value="retropepsin_like"/>
    <property type="match status" value="1"/>
</dbReference>
<reference evidence="9" key="1">
    <citation type="journal article" date="2013" name="Genome Biol.">
        <title>Reference genomes and transcriptomes of Nicotiana sylvestris and Nicotiana tomentosiformis.</title>
        <authorList>
            <person name="Sierro N."/>
            <person name="Battey J.N."/>
            <person name="Ouadi S."/>
            <person name="Bovet L."/>
            <person name="Goepfert S."/>
            <person name="Bakaher N."/>
            <person name="Peitsch M.C."/>
            <person name="Ivanov N.V."/>
        </authorList>
    </citation>
    <scope>NUCLEOTIDE SEQUENCE [LARGE SCALE GENOMIC DNA]</scope>
</reference>
<keyword evidence="3" id="KW-0540">Nuclease</keyword>
<accession>A0A1U7UXV6</accession>
<dbReference type="InterPro" id="IPR043502">
    <property type="entry name" value="DNA/RNA_pol_sf"/>
</dbReference>
<evidence type="ECO:0000313" key="10">
    <source>
        <dbReference type="RefSeq" id="XP_009758998.1"/>
    </source>
</evidence>
<evidence type="ECO:0000256" key="2">
    <source>
        <dbReference type="ARBA" id="ARBA00022695"/>
    </source>
</evidence>
<evidence type="ECO:0000256" key="4">
    <source>
        <dbReference type="ARBA" id="ARBA00022759"/>
    </source>
</evidence>
<gene>
    <name evidence="10" type="primary">LOC104211608</name>
</gene>
<evidence type="ECO:0000256" key="5">
    <source>
        <dbReference type="ARBA" id="ARBA00022801"/>
    </source>
</evidence>
<evidence type="ECO:0000256" key="6">
    <source>
        <dbReference type="ARBA" id="ARBA00022918"/>
    </source>
</evidence>
<evidence type="ECO:0000256" key="3">
    <source>
        <dbReference type="ARBA" id="ARBA00022722"/>
    </source>
</evidence>
<reference evidence="10" key="2">
    <citation type="submission" date="2025-08" db="UniProtKB">
        <authorList>
            <consortium name="RefSeq"/>
        </authorList>
    </citation>
    <scope>IDENTIFICATION</scope>
    <source>
        <tissue evidence="10">Leaf</tissue>
    </source>
</reference>
<dbReference type="SUPFAM" id="SSF56672">
    <property type="entry name" value="DNA/RNA polymerases"/>
    <property type="match status" value="1"/>
</dbReference>
<name>A0A1U7UXV6_NICSY</name>
<dbReference type="PANTHER" id="PTHR34072:SF59">
    <property type="entry name" value="CCHC-TYPE INTEGRASE"/>
    <property type="match status" value="1"/>
</dbReference>
<keyword evidence="6" id="KW-0695">RNA-directed DNA polymerase</keyword>
<protein>
    <submittedName>
        <fullName evidence="10">Uncharacterized protein LOC104211608</fullName>
    </submittedName>
</protein>
<dbReference type="Gene3D" id="2.40.70.10">
    <property type="entry name" value="Acid Proteases"/>
    <property type="match status" value="1"/>
</dbReference>
<dbReference type="GO" id="GO:0016787">
    <property type="term" value="F:hydrolase activity"/>
    <property type="evidence" value="ECO:0007669"/>
    <property type="project" value="UniProtKB-KW"/>
</dbReference>
<keyword evidence="2" id="KW-0548">Nucleotidyltransferase</keyword>
<dbReference type="RefSeq" id="XP_009758998.1">
    <property type="nucleotide sequence ID" value="XM_009760696.1"/>
</dbReference>
<evidence type="ECO:0000313" key="9">
    <source>
        <dbReference type="Proteomes" id="UP000189701"/>
    </source>
</evidence>
<evidence type="ECO:0000256" key="1">
    <source>
        <dbReference type="ARBA" id="ARBA00022679"/>
    </source>
</evidence>
<dbReference type="PANTHER" id="PTHR34072">
    <property type="entry name" value="ENZYMATIC POLYPROTEIN-RELATED"/>
    <property type="match status" value="1"/>
</dbReference>
<sequence>MARLLNVLEALVPTQGGNLAPQATLQTQAPLGHHLRDCPQPPRNFSQASIQSGAPTQTTRNTLGVVCTRNRGRGVGDRDIVNQGQGNAGRGQAKIFAFTRQDAHASNDVVRQPELSNDPLLVATLVGESLLAEYVYRACQIRVDGRDTLVDLIVLDMIDFDILMEMDWLSSCYAIIDCHAKIVKFEIPNEPSFVLKWDRVSDICKVVSFMKDQWLLKKDLLSLSRWSPGNSFFTLRGRAYTLRQLKKHEQNYYAHDLEMIAVVFDLKIWRHYPYGETCKLYNDHKRLKYIFQQRDLNLRQHLWMELLKEYDCSTLYHLGKTNVVANALSRKSMGSLAHIDPTKRLLDEDIHRLEGTDTRFSVGNSEALLVCAQVKSSLVKRTKATQYEDERL</sequence>
<dbReference type="GO" id="GO:0003964">
    <property type="term" value="F:RNA-directed DNA polymerase activity"/>
    <property type="evidence" value="ECO:0007669"/>
    <property type="project" value="UniProtKB-KW"/>
</dbReference>
<dbReference type="eggNOG" id="KOG0017">
    <property type="taxonomic scope" value="Eukaryota"/>
</dbReference>
<feature type="region of interest" description="Disordered" evidence="7">
    <location>
        <begin position="37"/>
        <end position="61"/>
    </location>
</feature>
<dbReference type="Pfam" id="PF08284">
    <property type="entry name" value="RVP_2"/>
    <property type="match status" value="1"/>
</dbReference>
<dbReference type="InterPro" id="IPR041373">
    <property type="entry name" value="RT_RNaseH"/>
</dbReference>
<keyword evidence="4" id="KW-0255">Endonuclease</keyword>
<feature type="domain" description="Reverse transcriptase RNase H-like" evidence="8">
    <location>
        <begin position="239"/>
        <end position="310"/>
    </location>
</feature>
<dbReference type="GO" id="GO:0004519">
    <property type="term" value="F:endonuclease activity"/>
    <property type="evidence" value="ECO:0007669"/>
    <property type="project" value="UniProtKB-KW"/>
</dbReference>
<feature type="compositionally biased region" description="Polar residues" evidence="7">
    <location>
        <begin position="43"/>
        <end position="61"/>
    </location>
</feature>
<keyword evidence="9" id="KW-1185">Reference proteome</keyword>
<dbReference type="CDD" id="cd09274">
    <property type="entry name" value="RNase_HI_RT_Ty3"/>
    <property type="match status" value="1"/>
</dbReference>
<proteinExistence type="predicted"/>